<dbReference type="STRING" id="1227484.C471_02060"/>
<gene>
    <name evidence="5" type="ORF">C471_02060</name>
</gene>
<accession>M0E6Q2</accession>
<keyword evidence="2 5" id="KW-0808">Transferase</keyword>
<evidence type="ECO:0000259" key="4">
    <source>
        <dbReference type="Pfam" id="PF13649"/>
    </source>
</evidence>
<keyword evidence="6" id="KW-1185">Reference proteome</keyword>
<evidence type="ECO:0000256" key="3">
    <source>
        <dbReference type="SAM" id="MobiDB-lite"/>
    </source>
</evidence>
<dbReference type="Proteomes" id="UP000011514">
    <property type="component" value="Unassembled WGS sequence"/>
</dbReference>
<dbReference type="Pfam" id="PF13649">
    <property type="entry name" value="Methyltransf_25"/>
    <property type="match status" value="1"/>
</dbReference>
<dbReference type="EMBL" id="AOJE01000010">
    <property type="protein sequence ID" value="ELZ42738.1"/>
    <property type="molecule type" value="Genomic_DNA"/>
</dbReference>
<feature type="compositionally biased region" description="Low complexity" evidence="3">
    <location>
        <begin position="23"/>
        <end position="41"/>
    </location>
</feature>
<reference evidence="5 6" key="1">
    <citation type="journal article" date="2014" name="PLoS Genet.">
        <title>Phylogenetically driven sequencing of extremely halophilic archaea reveals strategies for static and dynamic osmo-response.</title>
        <authorList>
            <person name="Becker E.A."/>
            <person name="Seitzer P.M."/>
            <person name="Tritt A."/>
            <person name="Larsen D."/>
            <person name="Krusor M."/>
            <person name="Yao A.I."/>
            <person name="Wu D."/>
            <person name="Madern D."/>
            <person name="Eisen J.A."/>
            <person name="Darling A.E."/>
            <person name="Facciotti M.T."/>
        </authorList>
    </citation>
    <scope>NUCLEOTIDE SEQUENCE [LARGE SCALE GENOMIC DNA]</scope>
    <source>
        <strain evidence="5 6">DSM 1137</strain>
    </source>
</reference>
<name>M0E6Q2_9EURY</name>
<feature type="domain" description="Methyltransferase" evidence="4">
    <location>
        <begin position="95"/>
        <end position="175"/>
    </location>
</feature>
<dbReference type="InterPro" id="IPR041698">
    <property type="entry name" value="Methyltransf_25"/>
</dbReference>
<organism evidence="5 6">
    <name type="scientific">Halorubrum saccharovorum DSM 1137</name>
    <dbReference type="NCBI Taxonomy" id="1227484"/>
    <lineage>
        <taxon>Archaea</taxon>
        <taxon>Methanobacteriati</taxon>
        <taxon>Methanobacteriota</taxon>
        <taxon>Stenosarchaea group</taxon>
        <taxon>Halobacteria</taxon>
        <taxon>Halobacteriales</taxon>
        <taxon>Haloferacaceae</taxon>
        <taxon>Halorubrum</taxon>
    </lineage>
</organism>
<dbReference type="InterPro" id="IPR029063">
    <property type="entry name" value="SAM-dependent_MTases_sf"/>
</dbReference>
<evidence type="ECO:0000313" key="5">
    <source>
        <dbReference type="EMBL" id="ELZ42738.1"/>
    </source>
</evidence>
<dbReference type="PANTHER" id="PTHR43861:SF1">
    <property type="entry name" value="TRANS-ACONITATE 2-METHYLTRANSFERASE"/>
    <property type="match status" value="1"/>
</dbReference>
<dbReference type="GO" id="GO:0032259">
    <property type="term" value="P:methylation"/>
    <property type="evidence" value="ECO:0007669"/>
    <property type="project" value="UniProtKB-KW"/>
</dbReference>
<dbReference type="GO" id="GO:0008168">
    <property type="term" value="F:methyltransferase activity"/>
    <property type="evidence" value="ECO:0007669"/>
    <property type="project" value="UniProtKB-KW"/>
</dbReference>
<dbReference type="eggNOG" id="arCOG02703">
    <property type="taxonomic scope" value="Archaea"/>
</dbReference>
<keyword evidence="1 5" id="KW-0489">Methyltransferase</keyword>
<proteinExistence type="predicted"/>
<dbReference type="RefSeq" id="WP_004046297.1">
    <property type="nucleotide sequence ID" value="NZ_AOJE01000010.1"/>
</dbReference>
<dbReference type="Gene3D" id="3.40.50.150">
    <property type="entry name" value="Vaccinia Virus protein VP39"/>
    <property type="match status" value="1"/>
</dbReference>
<dbReference type="PANTHER" id="PTHR43861">
    <property type="entry name" value="TRANS-ACONITATE 2-METHYLTRANSFERASE-RELATED"/>
    <property type="match status" value="1"/>
</dbReference>
<sequence length="269" mass="28370">MAEDASRGGPRPLVTRDRRRPQSRSAASRSRSEGGSRSGGESDPEHDDEPAVHRIQRGYAAWARVYDWFARATASVGGVRAGGVRALDLDPGDTVVEFGCGPGVNFPALREAVGPTGRVVGVDLTGAMLDRARALVERRGWENVEFVRGDATVPPVRSADAVLATFVTSLFPDPYAVVSDWCGVADSVVVAAFAPRGTRPANAALSAFARLNGRLFDAGGGDPLDQLDARTAAAHRALADNAEAVTEDRYLFGTIGVCAGHGCANDRRE</sequence>
<comment type="caution">
    <text evidence="5">The sequence shown here is derived from an EMBL/GenBank/DDBJ whole genome shotgun (WGS) entry which is preliminary data.</text>
</comment>
<dbReference type="SUPFAM" id="SSF53335">
    <property type="entry name" value="S-adenosyl-L-methionine-dependent methyltransferases"/>
    <property type="match status" value="1"/>
</dbReference>
<evidence type="ECO:0000256" key="2">
    <source>
        <dbReference type="ARBA" id="ARBA00022679"/>
    </source>
</evidence>
<dbReference type="CDD" id="cd02440">
    <property type="entry name" value="AdoMet_MTases"/>
    <property type="match status" value="1"/>
</dbReference>
<evidence type="ECO:0000256" key="1">
    <source>
        <dbReference type="ARBA" id="ARBA00022603"/>
    </source>
</evidence>
<evidence type="ECO:0000313" key="6">
    <source>
        <dbReference type="Proteomes" id="UP000011514"/>
    </source>
</evidence>
<feature type="region of interest" description="Disordered" evidence="3">
    <location>
        <begin position="1"/>
        <end position="51"/>
    </location>
</feature>
<dbReference type="PATRIC" id="fig|1227484.4.peg.421"/>
<dbReference type="AlphaFoldDB" id="M0E6Q2"/>
<protein>
    <submittedName>
        <fullName evidence="5">Methyltransferase type 11</fullName>
    </submittedName>
</protein>